<reference evidence="2" key="1">
    <citation type="submission" date="2020-08" db="EMBL/GenBank/DDBJ databases">
        <title>Genome public.</title>
        <authorList>
            <person name="Liu C."/>
            <person name="Sun Q."/>
        </authorList>
    </citation>
    <scope>NUCLEOTIDE SEQUENCE</scope>
    <source>
        <strain evidence="2">H8</strain>
    </source>
</reference>
<dbReference type="RefSeq" id="WP_249311439.1">
    <property type="nucleotide sequence ID" value="NZ_JACRSU010000001.1"/>
</dbReference>
<comment type="caution">
    <text evidence="2">The sequence shown here is derived from an EMBL/GenBank/DDBJ whole genome shotgun (WGS) entry which is preliminary data.</text>
</comment>
<evidence type="ECO:0000256" key="1">
    <source>
        <dbReference type="SAM" id="SignalP"/>
    </source>
</evidence>
<name>A0A926DND7_9FIRM</name>
<dbReference type="PANTHER" id="PTHR35271">
    <property type="entry name" value="ABC TRANSPORTER, SUBSTRATE-BINDING LIPOPROTEIN-RELATED"/>
    <property type="match status" value="1"/>
</dbReference>
<protein>
    <submittedName>
        <fullName evidence="2">ABC transporter substrate-binding protein</fullName>
    </submittedName>
</protein>
<dbReference type="PROSITE" id="PS51257">
    <property type="entry name" value="PROKAR_LIPOPROTEIN"/>
    <property type="match status" value="1"/>
</dbReference>
<dbReference type="AlphaFoldDB" id="A0A926DND7"/>
<evidence type="ECO:0000313" key="3">
    <source>
        <dbReference type="Proteomes" id="UP000611762"/>
    </source>
</evidence>
<proteinExistence type="predicted"/>
<feature type="signal peptide" evidence="1">
    <location>
        <begin position="1"/>
        <end position="21"/>
    </location>
</feature>
<feature type="chain" id="PRO_5039673178" evidence="1">
    <location>
        <begin position="22"/>
        <end position="329"/>
    </location>
</feature>
<dbReference type="InterPro" id="IPR028082">
    <property type="entry name" value="Peripla_BP_I"/>
</dbReference>
<dbReference type="InterPro" id="IPR007487">
    <property type="entry name" value="ABC_transpt-TYRBP-like"/>
</dbReference>
<keyword evidence="1" id="KW-0732">Signal</keyword>
<dbReference type="Gene3D" id="3.40.50.2300">
    <property type="match status" value="2"/>
</dbReference>
<dbReference type="Proteomes" id="UP000611762">
    <property type="component" value="Unassembled WGS sequence"/>
</dbReference>
<evidence type="ECO:0000313" key="2">
    <source>
        <dbReference type="EMBL" id="MBC8540330.1"/>
    </source>
</evidence>
<gene>
    <name evidence="2" type="ORF">H8698_05000</name>
</gene>
<dbReference type="CDD" id="cd06325">
    <property type="entry name" value="PBP1_ABC_unchar_transporter"/>
    <property type="match status" value="1"/>
</dbReference>
<keyword evidence="3" id="KW-1185">Reference proteome</keyword>
<dbReference type="Pfam" id="PF04392">
    <property type="entry name" value="ABC_sub_bind"/>
    <property type="match status" value="1"/>
</dbReference>
<dbReference type="SUPFAM" id="SSF53822">
    <property type="entry name" value="Periplasmic binding protein-like I"/>
    <property type="match status" value="1"/>
</dbReference>
<organism evidence="2 3">
    <name type="scientific">Congzhengia minquanensis</name>
    <dbReference type="NCBI Taxonomy" id="2763657"/>
    <lineage>
        <taxon>Bacteria</taxon>
        <taxon>Bacillati</taxon>
        <taxon>Bacillota</taxon>
        <taxon>Clostridia</taxon>
        <taxon>Eubacteriales</taxon>
        <taxon>Oscillospiraceae</taxon>
        <taxon>Congzhengia</taxon>
    </lineage>
</organism>
<dbReference type="EMBL" id="JACRSU010000001">
    <property type="protein sequence ID" value="MBC8540330.1"/>
    <property type="molecule type" value="Genomic_DNA"/>
</dbReference>
<sequence length="329" mass="34789">MKNAKKLLALLLSAVLLAAFAGCGNSGGTAQSQSEEKKLKIGLVKLVDHPSLNEINDSIKTEFEKLGTNVEFIEKNANGETSTLPSIMQSLTGAGVDMIIPIATPTAQAASAATSAIPIVFAAVSAPIEAGLTTSLEAPDKNVTGVSDEIPVEDIFKLAQTLTPDVKTFGFFYNSSEINSVTAVDKAKKFCDDNNIAYKEATVSTTADIQQAASSLANDVDAMFTPIDNMVASAMPTYIDVTNKANVPVYVAADSMVKDGGFATVGINYTLLGQQVAQMADKILKGQKISETPIETMREYSNMVNMKEADLLGIHIPEDVKANLTVLVD</sequence>
<accession>A0A926DND7</accession>
<dbReference type="PANTHER" id="PTHR35271:SF1">
    <property type="entry name" value="ABC TRANSPORTER, SUBSTRATE-BINDING LIPOPROTEIN"/>
    <property type="match status" value="1"/>
</dbReference>